<dbReference type="Gene3D" id="1.10.225.10">
    <property type="entry name" value="Saposin-like"/>
    <property type="match status" value="1"/>
</dbReference>
<organism evidence="4 5">
    <name type="scientific">Panagrolaimus superbus</name>
    <dbReference type="NCBI Taxonomy" id="310955"/>
    <lineage>
        <taxon>Eukaryota</taxon>
        <taxon>Metazoa</taxon>
        <taxon>Ecdysozoa</taxon>
        <taxon>Nematoda</taxon>
        <taxon>Chromadorea</taxon>
        <taxon>Rhabditida</taxon>
        <taxon>Tylenchina</taxon>
        <taxon>Panagrolaimomorpha</taxon>
        <taxon>Panagrolaimoidea</taxon>
        <taxon>Panagrolaimidae</taxon>
        <taxon>Panagrolaimus</taxon>
    </lineage>
</organism>
<dbReference type="InterPro" id="IPR008139">
    <property type="entry name" value="SaposinB_dom"/>
</dbReference>
<reference evidence="5" key="1">
    <citation type="submission" date="2022-11" db="UniProtKB">
        <authorList>
            <consortium name="WormBaseParasite"/>
        </authorList>
    </citation>
    <scope>IDENTIFICATION</scope>
</reference>
<keyword evidence="2" id="KW-0472">Membrane</keyword>
<evidence type="ECO:0000313" key="5">
    <source>
        <dbReference type="WBParaSite" id="PSU_v2.g5208.t1"/>
    </source>
</evidence>
<evidence type="ECO:0000259" key="3">
    <source>
        <dbReference type="PROSITE" id="PS50015"/>
    </source>
</evidence>
<keyword evidence="2" id="KW-0812">Transmembrane</keyword>
<dbReference type="WBParaSite" id="PSU_v2.g5208.t1">
    <property type="protein sequence ID" value="PSU_v2.g5208.t1"/>
    <property type="gene ID" value="PSU_v2.g5208"/>
</dbReference>
<dbReference type="PROSITE" id="PS50015">
    <property type="entry name" value="SAP_B"/>
    <property type="match status" value="1"/>
</dbReference>
<evidence type="ECO:0000313" key="4">
    <source>
        <dbReference type="Proteomes" id="UP000887577"/>
    </source>
</evidence>
<sequence length="122" mass="13851">MADVKFFAVLIVIAFVGIVTSFTLPNQHNQNHRSSGASEETNCSACETIYRVALSHLKPEYIANATSARSFMIGECNMFRQQHVPFWPFCFEMYTQNFDAFWQDLKSATVPLQACKALEICQ</sequence>
<name>A0A914Z010_9BILA</name>
<accession>A0A914Z010</accession>
<feature type="transmembrane region" description="Helical" evidence="2">
    <location>
        <begin position="6"/>
        <end position="24"/>
    </location>
</feature>
<proteinExistence type="predicted"/>
<keyword evidence="1" id="KW-1015">Disulfide bond</keyword>
<dbReference type="AlphaFoldDB" id="A0A914Z010"/>
<evidence type="ECO:0000256" key="1">
    <source>
        <dbReference type="ARBA" id="ARBA00023157"/>
    </source>
</evidence>
<dbReference type="SUPFAM" id="SSF47862">
    <property type="entry name" value="Saposin"/>
    <property type="match status" value="1"/>
</dbReference>
<evidence type="ECO:0000256" key="2">
    <source>
        <dbReference type="SAM" id="Phobius"/>
    </source>
</evidence>
<dbReference type="Proteomes" id="UP000887577">
    <property type="component" value="Unplaced"/>
</dbReference>
<dbReference type="InterPro" id="IPR011001">
    <property type="entry name" value="Saposin-like"/>
</dbReference>
<feature type="domain" description="Saposin B-type" evidence="3">
    <location>
        <begin position="39"/>
        <end position="122"/>
    </location>
</feature>
<protein>
    <submittedName>
        <fullName evidence="5">Saposin B-type domain-containing protein</fullName>
    </submittedName>
</protein>
<keyword evidence="2" id="KW-1133">Transmembrane helix</keyword>
<keyword evidence="4" id="KW-1185">Reference proteome</keyword>